<proteinExistence type="predicted"/>
<keyword evidence="1 2" id="KW-0238">DNA-binding</keyword>
<evidence type="ECO:0000313" key="5">
    <source>
        <dbReference type="Proteomes" id="UP000254879"/>
    </source>
</evidence>
<dbReference type="Proteomes" id="UP000254879">
    <property type="component" value="Unassembled WGS sequence"/>
</dbReference>
<gene>
    <name evidence="4" type="ORF">NCTC10815_01948</name>
</gene>
<accession>A0A378MDZ5</accession>
<dbReference type="Pfam" id="PF00440">
    <property type="entry name" value="TetR_N"/>
    <property type="match status" value="1"/>
</dbReference>
<feature type="domain" description="HTH tetR-type" evidence="3">
    <location>
        <begin position="1"/>
        <end position="61"/>
    </location>
</feature>
<dbReference type="InterPro" id="IPR001647">
    <property type="entry name" value="HTH_TetR"/>
</dbReference>
<dbReference type="EMBL" id="UGPG01000001">
    <property type="protein sequence ID" value="STY44599.1"/>
    <property type="molecule type" value="Genomic_DNA"/>
</dbReference>
<reference evidence="4 5" key="1">
    <citation type="submission" date="2018-06" db="EMBL/GenBank/DDBJ databases">
        <authorList>
            <consortium name="Pathogen Informatics"/>
            <person name="Doyle S."/>
        </authorList>
    </citation>
    <scope>NUCLEOTIDE SEQUENCE [LARGE SCALE GENOMIC DNA]</scope>
    <source>
        <strain evidence="5">NCTC 10815</strain>
    </source>
</reference>
<name>A0A378MDZ5_LISGR</name>
<dbReference type="RefSeq" id="WP_115346016.1">
    <property type="nucleotide sequence ID" value="NZ_UGPG01000001.1"/>
</dbReference>
<dbReference type="GO" id="GO:0003677">
    <property type="term" value="F:DNA binding"/>
    <property type="evidence" value="ECO:0007669"/>
    <property type="project" value="UniProtKB-UniRule"/>
</dbReference>
<dbReference type="InterPro" id="IPR009057">
    <property type="entry name" value="Homeodomain-like_sf"/>
</dbReference>
<dbReference type="SUPFAM" id="SSF46689">
    <property type="entry name" value="Homeodomain-like"/>
    <property type="match status" value="1"/>
</dbReference>
<dbReference type="Gene3D" id="1.10.357.10">
    <property type="entry name" value="Tetracycline Repressor, domain 2"/>
    <property type="match status" value="1"/>
</dbReference>
<organism evidence="4 5">
    <name type="scientific">Listeria grayi</name>
    <name type="common">Listeria murrayi</name>
    <dbReference type="NCBI Taxonomy" id="1641"/>
    <lineage>
        <taxon>Bacteria</taxon>
        <taxon>Bacillati</taxon>
        <taxon>Bacillota</taxon>
        <taxon>Bacilli</taxon>
        <taxon>Bacillales</taxon>
        <taxon>Listeriaceae</taxon>
        <taxon>Listeria</taxon>
    </lineage>
</organism>
<evidence type="ECO:0000259" key="3">
    <source>
        <dbReference type="PROSITE" id="PS50977"/>
    </source>
</evidence>
<evidence type="ECO:0000256" key="2">
    <source>
        <dbReference type="PROSITE-ProRule" id="PRU00335"/>
    </source>
</evidence>
<feature type="DNA-binding region" description="H-T-H motif" evidence="2">
    <location>
        <begin position="24"/>
        <end position="43"/>
    </location>
</feature>
<protein>
    <submittedName>
        <fullName evidence="4">Transcriptional regulator BetI</fullName>
    </submittedName>
</protein>
<evidence type="ECO:0000313" key="4">
    <source>
        <dbReference type="EMBL" id="STY44599.1"/>
    </source>
</evidence>
<dbReference type="PROSITE" id="PS50977">
    <property type="entry name" value="HTH_TETR_2"/>
    <property type="match status" value="1"/>
</dbReference>
<evidence type="ECO:0000256" key="1">
    <source>
        <dbReference type="ARBA" id="ARBA00023125"/>
    </source>
</evidence>
<dbReference type="AlphaFoldDB" id="A0A378MDZ5"/>
<sequence>MITNESIMDATLKMIAMHGIKGATTRQLAEAAHINEATIFKKFKNKENLIHQTLELQIETMKAEIDTFFEQDFANYDVFLQEASRYILTLYQQYRDFMIISVKEMGSKDMAFIDPSAVEYLYQKVDEKIEGLLDVQTAKEDAEAVSLILNSVILLVMVEKVKSDVHDRPPLIDINAETLTEVLRRIVKKA</sequence>
<dbReference type="PRINTS" id="PR00455">
    <property type="entry name" value="HTHTETR"/>
</dbReference>